<feature type="transmembrane region" description="Helical" evidence="9">
    <location>
        <begin position="45"/>
        <end position="66"/>
    </location>
</feature>
<evidence type="ECO:0000256" key="3">
    <source>
        <dbReference type="ARBA" id="ARBA00022448"/>
    </source>
</evidence>
<sequence length="261" mass="28821">MADLAETISQLALFILTVLLGVFTYQWVIIQLLYFFFVRKNPFKFYWGLAQSWFTSFATASTAAALPVTFRCMEENNNVDERISKFVLPIGATVNMDGTAMFVSVASIFIAQINSIQLDLGQYATVVVTATAVSVAAASVPSAALALMLMVLDAINVPSAQVTLLFTVDWFVDRFRTTNNMLGDCYTAAIVEQWSKKELNAMDQEQEELNEEPTTSDSIDDSKQLKNRLNLNSNCCQHCQSELDTGEEDEAGKIVDANSAV</sequence>
<keyword evidence="11" id="KW-1185">Reference proteome</keyword>
<keyword evidence="4 9" id="KW-0812">Transmembrane</keyword>
<dbReference type="GO" id="GO:0005886">
    <property type="term" value="C:plasma membrane"/>
    <property type="evidence" value="ECO:0007669"/>
    <property type="project" value="TreeGrafter"/>
</dbReference>
<dbReference type="EMBL" id="CAJPEX010001543">
    <property type="protein sequence ID" value="CAG0919363.1"/>
    <property type="molecule type" value="Genomic_DNA"/>
</dbReference>
<dbReference type="GO" id="GO:0015501">
    <property type="term" value="F:glutamate:sodium symporter activity"/>
    <property type="evidence" value="ECO:0007669"/>
    <property type="project" value="TreeGrafter"/>
</dbReference>
<evidence type="ECO:0000256" key="9">
    <source>
        <dbReference type="RuleBase" id="RU361216"/>
    </source>
</evidence>
<keyword evidence="8" id="KW-0325">Glycoprotein</keyword>
<dbReference type="PROSITE" id="PS00714">
    <property type="entry name" value="NA_DICARBOXYL_SYMP_2"/>
    <property type="match status" value="1"/>
</dbReference>
<proteinExistence type="inferred from homology"/>
<dbReference type="SUPFAM" id="SSF118215">
    <property type="entry name" value="Proton glutamate symport protein"/>
    <property type="match status" value="1"/>
</dbReference>
<organism evidence="10">
    <name type="scientific">Notodromas monacha</name>
    <dbReference type="NCBI Taxonomy" id="399045"/>
    <lineage>
        <taxon>Eukaryota</taxon>
        <taxon>Metazoa</taxon>
        <taxon>Ecdysozoa</taxon>
        <taxon>Arthropoda</taxon>
        <taxon>Crustacea</taxon>
        <taxon>Oligostraca</taxon>
        <taxon>Ostracoda</taxon>
        <taxon>Podocopa</taxon>
        <taxon>Podocopida</taxon>
        <taxon>Cypridocopina</taxon>
        <taxon>Cypridoidea</taxon>
        <taxon>Cyprididae</taxon>
        <taxon>Notodromas</taxon>
    </lineage>
</organism>
<evidence type="ECO:0000256" key="6">
    <source>
        <dbReference type="ARBA" id="ARBA00022989"/>
    </source>
</evidence>
<dbReference type="InterPro" id="IPR018107">
    <property type="entry name" value="Na-dicarboxylate_symporter_CS"/>
</dbReference>
<feature type="transmembrane region" description="Helical" evidence="9">
    <location>
        <begin position="86"/>
        <end position="111"/>
    </location>
</feature>
<dbReference type="PRINTS" id="PR00173">
    <property type="entry name" value="EDTRNSPORT"/>
</dbReference>
<keyword evidence="6 9" id="KW-1133">Transmembrane helix</keyword>
<dbReference type="Pfam" id="PF00375">
    <property type="entry name" value="SDF"/>
    <property type="match status" value="1"/>
</dbReference>
<feature type="transmembrane region" description="Helical" evidence="9">
    <location>
        <begin position="12"/>
        <end position="38"/>
    </location>
</feature>
<dbReference type="InterPro" id="IPR050746">
    <property type="entry name" value="DAACS"/>
</dbReference>
<dbReference type="Proteomes" id="UP000678499">
    <property type="component" value="Unassembled WGS sequence"/>
</dbReference>
<evidence type="ECO:0000256" key="4">
    <source>
        <dbReference type="ARBA" id="ARBA00022692"/>
    </source>
</evidence>
<evidence type="ECO:0000256" key="8">
    <source>
        <dbReference type="ARBA" id="ARBA00023180"/>
    </source>
</evidence>
<dbReference type="EMBL" id="OA883580">
    <property type="protein sequence ID" value="CAD7279211.1"/>
    <property type="molecule type" value="Genomic_DNA"/>
</dbReference>
<keyword evidence="7 9" id="KW-0472">Membrane</keyword>
<evidence type="ECO:0000256" key="7">
    <source>
        <dbReference type="ARBA" id="ARBA00023136"/>
    </source>
</evidence>
<evidence type="ECO:0000256" key="5">
    <source>
        <dbReference type="ARBA" id="ARBA00022847"/>
    </source>
</evidence>
<comment type="similarity">
    <text evidence="2 9">Belongs to the dicarboxylate/amino acid:cation symporter (DAACS) (TC 2.A.23) family.</text>
</comment>
<name>A0A7R9BSM1_9CRUS</name>
<dbReference type="Gene3D" id="1.10.3860.10">
    <property type="entry name" value="Sodium:dicarboxylate symporter"/>
    <property type="match status" value="1"/>
</dbReference>
<dbReference type="PANTHER" id="PTHR11958">
    <property type="entry name" value="SODIUM/DICARBOXYLATE SYMPORTER-RELATED"/>
    <property type="match status" value="1"/>
</dbReference>
<dbReference type="PANTHER" id="PTHR11958:SF111">
    <property type="entry name" value="AMINO ACID TRANSPORTER"/>
    <property type="match status" value="1"/>
</dbReference>
<reference evidence="10" key="1">
    <citation type="submission" date="2020-11" db="EMBL/GenBank/DDBJ databases">
        <authorList>
            <person name="Tran Van P."/>
        </authorList>
    </citation>
    <scope>NUCLEOTIDE SEQUENCE</scope>
</reference>
<dbReference type="GO" id="GO:0005313">
    <property type="term" value="F:L-glutamate transmembrane transporter activity"/>
    <property type="evidence" value="ECO:0007669"/>
    <property type="project" value="TreeGrafter"/>
</dbReference>
<dbReference type="InterPro" id="IPR036458">
    <property type="entry name" value="Na:dicarbo_symporter_sf"/>
</dbReference>
<dbReference type="AlphaFoldDB" id="A0A7R9BSM1"/>
<keyword evidence="3 9" id="KW-0813">Transport</keyword>
<gene>
    <name evidence="10" type="ORF">NMOB1V02_LOCUS6888</name>
</gene>
<comment type="caution">
    <text evidence="9">Lacks conserved residue(s) required for the propagation of feature annotation.</text>
</comment>
<dbReference type="InterPro" id="IPR001991">
    <property type="entry name" value="Na-dicarboxylate_symporter"/>
</dbReference>
<feature type="transmembrane region" description="Helical" evidence="9">
    <location>
        <begin position="123"/>
        <end position="149"/>
    </location>
</feature>
<accession>A0A7R9BSM1</accession>
<keyword evidence="5 9" id="KW-0769">Symport</keyword>
<evidence type="ECO:0000313" key="11">
    <source>
        <dbReference type="Proteomes" id="UP000678499"/>
    </source>
</evidence>
<comment type="subcellular location">
    <subcellularLocation>
        <location evidence="1 9">Membrane</location>
        <topology evidence="1 9">Multi-pass membrane protein</topology>
    </subcellularLocation>
</comment>
<evidence type="ECO:0000313" key="10">
    <source>
        <dbReference type="EMBL" id="CAD7279211.1"/>
    </source>
</evidence>
<protein>
    <recommendedName>
        <fullName evidence="9">Amino acid transporter</fullName>
    </recommendedName>
</protein>
<dbReference type="GO" id="GO:0015175">
    <property type="term" value="F:neutral L-amino acid transmembrane transporter activity"/>
    <property type="evidence" value="ECO:0007669"/>
    <property type="project" value="TreeGrafter"/>
</dbReference>
<dbReference type="OrthoDB" id="5877963at2759"/>
<evidence type="ECO:0000256" key="2">
    <source>
        <dbReference type="ARBA" id="ARBA00006148"/>
    </source>
</evidence>
<evidence type="ECO:0000256" key="1">
    <source>
        <dbReference type="ARBA" id="ARBA00004141"/>
    </source>
</evidence>